<evidence type="ECO:0000259" key="2">
    <source>
        <dbReference type="Pfam" id="PF13403"/>
    </source>
</evidence>
<keyword evidence="3" id="KW-0808">Transferase</keyword>
<organism evidence="3 4">
    <name type="scientific">Tritonibacter litoralis</name>
    <dbReference type="NCBI Taxonomy" id="2662264"/>
    <lineage>
        <taxon>Bacteria</taxon>
        <taxon>Pseudomonadati</taxon>
        <taxon>Pseudomonadota</taxon>
        <taxon>Alphaproteobacteria</taxon>
        <taxon>Rhodobacterales</taxon>
        <taxon>Paracoccaceae</taxon>
        <taxon>Tritonibacter</taxon>
    </lineage>
</organism>
<dbReference type="RefSeq" id="WP_153215446.1">
    <property type="nucleotide sequence ID" value="NZ_WIBF01000004.1"/>
</dbReference>
<dbReference type="Pfam" id="PF17963">
    <property type="entry name" value="Big_9"/>
    <property type="match status" value="1"/>
</dbReference>
<evidence type="ECO:0000256" key="1">
    <source>
        <dbReference type="SAM" id="MobiDB-lite"/>
    </source>
</evidence>
<evidence type="ECO:0000313" key="4">
    <source>
        <dbReference type="Proteomes" id="UP000444174"/>
    </source>
</evidence>
<dbReference type="Pfam" id="PF13403">
    <property type="entry name" value="Hint_2"/>
    <property type="match status" value="1"/>
</dbReference>
<dbReference type="Proteomes" id="UP000444174">
    <property type="component" value="Unassembled WGS sequence"/>
</dbReference>
<dbReference type="SUPFAM" id="SSF51294">
    <property type="entry name" value="Hedgehog/intein (Hint) domain"/>
    <property type="match status" value="1"/>
</dbReference>
<name>A0A843YC16_9RHOB</name>
<dbReference type="InterPro" id="IPR036844">
    <property type="entry name" value="Hint_dom_sf"/>
</dbReference>
<dbReference type="EMBL" id="WIBF01000004">
    <property type="protein sequence ID" value="MQQ08501.1"/>
    <property type="molecule type" value="Genomic_DNA"/>
</dbReference>
<gene>
    <name evidence="3" type="ORF">GFB49_08570</name>
</gene>
<feature type="region of interest" description="Disordered" evidence="1">
    <location>
        <begin position="73"/>
        <end position="93"/>
    </location>
</feature>
<dbReference type="AlphaFoldDB" id="A0A843YC16"/>
<dbReference type="InterPro" id="IPR049804">
    <property type="entry name" value="Choice_anch_L"/>
</dbReference>
<evidence type="ECO:0000313" key="3">
    <source>
        <dbReference type="EMBL" id="MQQ08501.1"/>
    </source>
</evidence>
<keyword evidence="4" id="KW-1185">Reference proteome</keyword>
<accession>A0A843YC16</accession>
<protein>
    <submittedName>
        <fullName evidence="3">2,3,4,5-tetrahydropyridine-2,6-carboxylate N-succinyltransferase</fullName>
    </submittedName>
</protein>
<reference evidence="3 4" key="1">
    <citation type="submission" date="2019-10" db="EMBL/GenBank/DDBJ databases">
        <title>Epibacterium sp. nov., isolated from seawater.</title>
        <authorList>
            <person name="Zhang X."/>
            <person name="Li N."/>
        </authorList>
    </citation>
    <scope>NUCLEOTIDE SEQUENCE [LARGE SCALE GENOMIC DNA]</scope>
    <source>
        <strain evidence="3 4">SM1979</strain>
    </source>
</reference>
<comment type="caution">
    <text evidence="3">The sequence shown here is derived from an EMBL/GenBank/DDBJ whole genome shotgun (WGS) entry which is preliminary data.</text>
</comment>
<dbReference type="NCBIfam" id="NF038133">
    <property type="entry name" value="choice_anch_L"/>
    <property type="match status" value="1"/>
</dbReference>
<proteinExistence type="predicted"/>
<dbReference type="Gene3D" id="2.170.16.10">
    <property type="entry name" value="Hedgehog/Intein (Hint) domain"/>
    <property type="match status" value="1"/>
</dbReference>
<sequence>MVAASELTYDTSATAEQLAQTIFGDGVSVESASYTGDPLSSAIYSGGDALARDATPSDTGVIFSTGRAADYTNSTGDANQSASRTTNTGGPNDVAEFNAAAGTRTFDASFLDVEFIPTGDTLTMQFVFASDEYPEFQDSVFQDFVGVWVNDEFVELGIGTGDTDPGNINDGENQNLYLDNSDSDFNTEMDGLTVTLTLKVDVNPDQINTIRIGIADVSDAAFDSSLLIAADSVQTSLVANQDIVHVDPDGSKTVDVLANDESSSGNVLTITHINGQRIEVGETITLGTGQDVMLNEDGTLTLVGDGDAEDFNFTYTVADGDNTDIGFVEASTIPCFVAGTLIETPNGLRRVEDLAVGDLVRTRDHGDQPIRWAGNRTVTAQGRMAPIRIAKGALGNTRDLWLSPQHRVVLSDARAELLFGEDEVLIPAKALLNDQTVTRRPGGWVTYVHLMFDDHQIIFANGLASESFLPGDQTSRLFDPAVLEEICAIFPELDPKTGAGYGSAARRVLRGYEGRVVTAVA</sequence>
<feature type="domain" description="Hedgehog/Intein (Hint)" evidence="2">
    <location>
        <begin position="334"/>
        <end position="472"/>
    </location>
</feature>
<feature type="compositionally biased region" description="Polar residues" evidence="1">
    <location>
        <begin position="73"/>
        <end position="90"/>
    </location>
</feature>
<dbReference type="GO" id="GO:0016740">
    <property type="term" value="F:transferase activity"/>
    <property type="evidence" value="ECO:0007669"/>
    <property type="project" value="UniProtKB-KW"/>
</dbReference>
<dbReference type="InterPro" id="IPR028992">
    <property type="entry name" value="Hedgehog/Intein_dom"/>
</dbReference>